<evidence type="ECO:0000256" key="3">
    <source>
        <dbReference type="PIRSR" id="PIRSR036894-1"/>
    </source>
</evidence>
<evidence type="ECO:0000259" key="5">
    <source>
        <dbReference type="Pfam" id="PF20511"/>
    </source>
</evidence>
<feature type="active site" evidence="4">
    <location>
        <position position="199"/>
    </location>
</feature>
<dbReference type="PANTHER" id="PTHR42742:SF3">
    <property type="entry name" value="FRUCTOKINASE"/>
    <property type="match status" value="1"/>
</dbReference>
<dbReference type="PANTHER" id="PTHR42742">
    <property type="entry name" value="TRANSCRIPTIONAL REPRESSOR MPRA"/>
    <property type="match status" value="1"/>
</dbReference>
<sequence>MKSFCCHAPLVFTPILRPQVWGGRRLAALHKRLPPAGLFGESWEISPLNAAESRVADGAFAGQTLSAVWTAGLARQTGHPACCSFPWLVKWLDIDDWLSVQVHPNAEQSLRWLGHECPKAEAWVVVHAEPSARVYAGFHTGITAADVSRAIHHGRLQECLHTIVPRAGDCFSLPAGVVHAAGGGLLLAEIQQPSDATFRLYDWDRTGPDGQRRPLHVREAMDCIAWPARPIQPTLPQPLATPSAAAAGERLLSTPPFEIDRFRVRDIWADDTERLAVWMVLEGAVNLEWAEGSREQTANSRALPRGATVLVPAGIGPVRWQPHDASATLLRVRLPAA</sequence>
<dbReference type="InterPro" id="IPR014628">
    <property type="entry name" value="Man6P_isomerase_Firm_short"/>
</dbReference>
<organism evidence="6">
    <name type="scientific">Schlesneria paludicola</name>
    <dbReference type="NCBI Taxonomy" id="360056"/>
    <lineage>
        <taxon>Bacteria</taxon>
        <taxon>Pseudomonadati</taxon>
        <taxon>Planctomycetota</taxon>
        <taxon>Planctomycetia</taxon>
        <taxon>Planctomycetales</taxon>
        <taxon>Planctomycetaceae</taxon>
        <taxon>Schlesneria</taxon>
    </lineage>
</organism>
<dbReference type="CDD" id="cd07010">
    <property type="entry name" value="cupin_PMI_type_I_N_bac"/>
    <property type="match status" value="1"/>
</dbReference>
<dbReference type="InterPro" id="IPR014710">
    <property type="entry name" value="RmlC-like_jellyroll"/>
</dbReference>
<dbReference type="AlphaFoldDB" id="A0A7C4QIZ0"/>
<protein>
    <recommendedName>
        <fullName evidence="5">Phosphomannose isomerase type I catalytic domain-containing protein</fullName>
    </recommendedName>
</protein>
<accession>A0A7C4QIZ0</accession>
<reference evidence="6" key="1">
    <citation type="journal article" date="2020" name="mSystems">
        <title>Genome- and Community-Level Interaction Insights into Carbon Utilization and Element Cycling Functions of Hydrothermarchaeota in Hydrothermal Sediment.</title>
        <authorList>
            <person name="Zhou Z."/>
            <person name="Liu Y."/>
            <person name="Xu W."/>
            <person name="Pan J."/>
            <person name="Luo Z.H."/>
            <person name="Li M."/>
        </authorList>
    </citation>
    <scope>NUCLEOTIDE SEQUENCE [LARGE SCALE GENOMIC DNA]</scope>
    <source>
        <strain evidence="6">SpSt-508</strain>
    </source>
</reference>
<feature type="binding site" evidence="3">
    <location>
        <position position="121"/>
    </location>
    <ligand>
        <name>Zn(2+)</name>
        <dbReference type="ChEBI" id="CHEBI:29105"/>
    </ligand>
</feature>
<dbReference type="GO" id="GO:0004476">
    <property type="term" value="F:mannose-6-phosphate isomerase activity"/>
    <property type="evidence" value="ECO:0007669"/>
    <property type="project" value="InterPro"/>
</dbReference>
<dbReference type="GO" id="GO:0005975">
    <property type="term" value="P:carbohydrate metabolic process"/>
    <property type="evidence" value="ECO:0007669"/>
    <property type="project" value="InterPro"/>
</dbReference>
<proteinExistence type="predicted"/>
<dbReference type="Pfam" id="PF20511">
    <property type="entry name" value="PMI_typeI_cat"/>
    <property type="match status" value="1"/>
</dbReference>
<evidence type="ECO:0000256" key="2">
    <source>
        <dbReference type="ARBA" id="ARBA00022833"/>
    </source>
</evidence>
<evidence type="ECO:0000313" key="6">
    <source>
        <dbReference type="EMBL" id="HGT40001.1"/>
    </source>
</evidence>
<dbReference type="Gene3D" id="2.60.120.10">
    <property type="entry name" value="Jelly Rolls"/>
    <property type="match status" value="1"/>
</dbReference>
<evidence type="ECO:0000256" key="4">
    <source>
        <dbReference type="PIRSR" id="PIRSR036894-2"/>
    </source>
</evidence>
<gene>
    <name evidence="6" type="ORF">ENS64_12175</name>
</gene>
<feature type="domain" description="Phosphomannose isomerase type I catalytic" evidence="5">
    <location>
        <begin position="20"/>
        <end position="109"/>
    </location>
</feature>
<keyword evidence="1 3" id="KW-0479">Metal-binding</keyword>
<name>A0A7C4QIZ0_9PLAN</name>
<comment type="caution">
    <text evidence="6">The sequence shown here is derived from an EMBL/GenBank/DDBJ whole genome shotgun (WGS) entry which is preliminary data.</text>
</comment>
<feature type="binding site" evidence="3">
    <location>
        <position position="179"/>
    </location>
    <ligand>
        <name>Zn(2+)</name>
        <dbReference type="ChEBI" id="CHEBI:29105"/>
    </ligand>
</feature>
<dbReference type="EMBL" id="DSVQ01000015">
    <property type="protein sequence ID" value="HGT40001.1"/>
    <property type="molecule type" value="Genomic_DNA"/>
</dbReference>
<dbReference type="InterPro" id="IPR046457">
    <property type="entry name" value="PMI_typeI_cat"/>
</dbReference>
<dbReference type="SUPFAM" id="SSF51182">
    <property type="entry name" value="RmlC-like cupins"/>
    <property type="match status" value="1"/>
</dbReference>
<keyword evidence="2 3" id="KW-0862">Zinc</keyword>
<dbReference type="GO" id="GO:0008270">
    <property type="term" value="F:zinc ion binding"/>
    <property type="evidence" value="ECO:0007669"/>
    <property type="project" value="InterPro"/>
</dbReference>
<evidence type="ECO:0000256" key="1">
    <source>
        <dbReference type="ARBA" id="ARBA00022723"/>
    </source>
</evidence>
<comment type="cofactor">
    <cofactor evidence="3">
        <name>Zn(2+)</name>
        <dbReference type="ChEBI" id="CHEBI:29105"/>
    </cofactor>
    <text evidence="3">Binds 1 zinc ion per subunit.</text>
</comment>
<dbReference type="InterPro" id="IPR011051">
    <property type="entry name" value="RmlC_Cupin_sf"/>
</dbReference>
<feature type="binding site" evidence="3">
    <location>
        <position position="103"/>
    </location>
    <ligand>
        <name>Zn(2+)</name>
        <dbReference type="ChEBI" id="CHEBI:29105"/>
    </ligand>
</feature>
<dbReference type="InterPro" id="IPR051804">
    <property type="entry name" value="Carb_Metab_Reg_Kinase/Isom"/>
</dbReference>
<dbReference type="PIRSF" id="PIRSF036894">
    <property type="entry name" value="PMI_Firm_short"/>
    <property type="match status" value="1"/>
</dbReference>